<protein>
    <recommendedName>
        <fullName evidence="4">Cytoplasmic protein</fullName>
    </recommendedName>
</protein>
<comment type="caution">
    <text evidence="2">The sequence shown here is derived from an EMBL/GenBank/DDBJ whole genome shotgun (WGS) entry which is preliminary data.</text>
</comment>
<organism evidence="2 3">
    <name type="scientific">Salinisphaera dokdonensis CL-ES53</name>
    <dbReference type="NCBI Taxonomy" id="1304272"/>
    <lineage>
        <taxon>Bacteria</taxon>
        <taxon>Pseudomonadati</taxon>
        <taxon>Pseudomonadota</taxon>
        <taxon>Gammaproteobacteria</taxon>
        <taxon>Salinisphaerales</taxon>
        <taxon>Salinisphaeraceae</taxon>
        <taxon>Salinisphaera</taxon>
    </lineage>
</organism>
<dbReference type="EMBL" id="APND01000001">
    <property type="protein sequence ID" value="MES1928109.1"/>
    <property type="molecule type" value="Genomic_DNA"/>
</dbReference>
<sequence>MFLTLKENVMAENEMPEIKVDADSMYREESFTDLKVGSIRRLTPVTRDGEDDNSRDIIFEGSASLMTPAGNLPLSFELEADTLSGAIDKFPDAVNAAAERAIEELKEMQRQQSQQIQVPGQGGYGGGGQEGGGRIQF</sequence>
<name>A0ABV2AWT6_9GAMM</name>
<feature type="compositionally biased region" description="Low complexity" evidence="1">
    <location>
        <begin position="110"/>
        <end position="119"/>
    </location>
</feature>
<reference evidence="2 3" key="1">
    <citation type="submission" date="2013-03" db="EMBL/GenBank/DDBJ databases">
        <title>Salinisphaera dokdonensis CL-ES53 Genome Sequencing.</title>
        <authorList>
            <person name="Li C."/>
            <person name="Lai Q."/>
            <person name="Shao Z."/>
        </authorList>
    </citation>
    <scope>NUCLEOTIDE SEQUENCE [LARGE SCALE GENOMIC DNA]</scope>
    <source>
        <strain evidence="2 3">CL-ES53</strain>
    </source>
</reference>
<proteinExistence type="predicted"/>
<feature type="compositionally biased region" description="Gly residues" evidence="1">
    <location>
        <begin position="120"/>
        <end position="137"/>
    </location>
</feature>
<evidence type="ECO:0008006" key="4">
    <source>
        <dbReference type="Google" id="ProtNLM"/>
    </source>
</evidence>
<accession>A0ABV2AWT6</accession>
<feature type="region of interest" description="Disordered" evidence="1">
    <location>
        <begin position="109"/>
        <end position="137"/>
    </location>
</feature>
<evidence type="ECO:0000313" key="3">
    <source>
        <dbReference type="Proteomes" id="UP001460888"/>
    </source>
</evidence>
<evidence type="ECO:0000256" key="1">
    <source>
        <dbReference type="SAM" id="MobiDB-lite"/>
    </source>
</evidence>
<gene>
    <name evidence="2" type="ORF">SADO_02600</name>
</gene>
<dbReference type="Proteomes" id="UP001460888">
    <property type="component" value="Unassembled WGS sequence"/>
</dbReference>
<evidence type="ECO:0000313" key="2">
    <source>
        <dbReference type="EMBL" id="MES1928109.1"/>
    </source>
</evidence>
<keyword evidence="3" id="KW-1185">Reference proteome</keyword>